<keyword evidence="7" id="KW-0067">ATP-binding</keyword>
<dbReference type="GO" id="GO:0004817">
    <property type="term" value="F:cysteine-tRNA ligase activity"/>
    <property type="evidence" value="ECO:0007669"/>
    <property type="project" value="UniProtKB-EC"/>
</dbReference>
<evidence type="ECO:0000259" key="14">
    <source>
        <dbReference type="Pfam" id="PF01406"/>
    </source>
</evidence>
<evidence type="ECO:0000256" key="13">
    <source>
        <dbReference type="SAM" id="MobiDB-lite"/>
    </source>
</evidence>
<keyword evidence="6" id="KW-0862">Zinc</keyword>
<feature type="compositionally biased region" description="Basic and acidic residues" evidence="13">
    <location>
        <begin position="707"/>
        <end position="716"/>
    </location>
</feature>
<dbReference type="CDD" id="cd00672">
    <property type="entry name" value="CysRS_core"/>
    <property type="match status" value="1"/>
</dbReference>
<organism evidence="15 16">
    <name type="scientific">Frankliniella occidentalis</name>
    <name type="common">Western flower thrips</name>
    <name type="synonym">Euthrips occidentalis</name>
    <dbReference type="NCBI Taxonomy" id="133901"/>
    <lineage>
        <taxon>Eukaryota</taxon>
        <taxon>Metazoa</taxon>
        <taxon>Ecdysozoa</taxon>
        <taxon>Arthropoda</taxon>
        <taxon>Hexapoda</taxon>
        <taxon>Insecta</taxon>
        <taxon>Pterygota</taxon>
        <taxon>Neoptera</taxon>
        <taxon>Paraneoptera</taxon>
        <taxon>Thysanoptera</taxon>
        <taxon>Terebrantia</taxon>
        <taxon>Thripoidea</taxon>
        <taxon>Thripidae</taxon>
        <taxon>Frankliniella</taxon>
    </lineage>
</organism>
<dbReference type="GO" id="GO:0046872">
    <property type="term" value="F:metal ion binding"/>
    <property type="evidence" value="ECO:0007669"/>
    <property type="project" value="UniProtKB-KW"/>
</dbReference>
<evidence type="ECO:0000256" key="11">
    <source>
        <dbReference type="ARBA" id="ARBA00039362"/>
    </source>
</evidence>
<dbReference type="EC" id="6.1.1.16" evidence="2"/>
<dbReference type="InterPro" id="IPR024909">
    <property type="entry name" value="Cys-tRNA/MSH_ligase"/>
</dbReference>
<name>A0A9C6XBM2_FRAOC</name>
<gene>
    <name evidence="16" type="primary">LOC113210797</name>
</gene>
<feature type="coiled-coil region" evidence="12">
    <location>
        <begin position="660"/>
        <end position="695"/>
    </location>
</feature>
<dbReference type="FunFam" id="1.20.120.1910:FF:000005">
    <property type="entry name" value="Cysteine-tRNA ligase, putative"/>
    <property type="match status" value="1"/>
</dbReference>
<reference evidence="16" key="1">
    <citation type="submission" date="2025-08" db="UniProtKB">
        <authorList>
            <consortium name="RefSeq"/>
        </authorList>
    </citation>
    <scope>IDENTIFICATION</scope>
    <source>
        <tissue evidence="16">Whole organism</tissue>
    </source>
</reference>
<evidence type="ECO:0000256" key="4">
    <source>
        <dbReference type="ARBA" id="ARBA00022723"/>
    </source>
</evidence>
<dbReference type="KEGG" id="foc:113210797"/>
<evidence type="ECO:0000256" key="7">
    <source>
        <dbReference type="ARBA" id="ARBA00022840"/>
    </source>
</evidence>
<dbReference type="InterPro" id="IPR014729">
    <property type="entry name" value="Rossmann-like_a/b/a_fold"/>
</dbReference>
<comment type="cofactor">
    <cofactor evidence="1">
        <name>Zn(2+)</name>
        <dbReference type="ChEBI" id="CHEBI:29105"/>
    </cofactor>
</comment>
<evidence type="ECO:0000256" key="3">
    <source>
        <dbReference type="ARBA" id="ARBA00022598"/>
    </source>
</evidence>
<dbReference type="GO" id="GO:0005524">
    <property type="term" value="F:ATP binding"/>
    <property type="evidence" value="ECO:0007669"/>
    <property type="project" value="UniProtKB-KW"/>
</dbReference>
<sequence length="759" mass="85904">MIANLRLFVSVLSSAAQRRHIMAKRTQPKWEPPSKTPVPVLKLYNSLTRQKEEFIPQGGKKVTWYSCGPTVYDASHMGHARSYISFDILRRVLSDYFKYDVQYVMNITDIDDKIIKRARQHYLFGQYLEKEHKLPQILEDVDAVVKKLKGNIQNTTDPDKKTMLDQMLSRVELAVGEVESAVKSGDQNKIISARELLLNVAKDPLSDWLDGSLGSSVTDNSIFNELPRHWESEFHKDMDSLNVLRPNVLTRVSEYVPEIVDYIQKIIDRGLAYEAGGSVYFDVAKFDAQANHHYAKLVPEAFGDEKQLQEGEGDLSVGNDGINEKRSATDFALWKKSKAGEPVWDSPWGKGRPGWHIECSVMASAIMGSSIDIHTGGVDLKFPHHDNELAQSEAYFDNDCWIRYFLHSGHLTISGCKMSKSLKNFVTIQDALKKHSARQLRLAFLLHSWKDTLDYSENTMEVAITYERMLNEFFLNVKDLSRNVGQQTTNDSFQKWSSKELELNQKFSEAKDLVHSFLCDNVDTAGALKALRDLVSTCNLYLGDKSPDFSANALLLRDIASYITGMLRTFGALSSDSTIGFPLASASSSGFDLEETVMPYVRILAEFRDGVRTQARETKDVEILKQCDNLRDNILPTVGVRLEDREVPPARVKLVDKETLLKEREAKQKLEEAKAAEKERKKNELAQAAALKEAKRKIAPNEMFLPETDKYSKFDENGLPTHDNTGKEISKGQQKKLQKLQATQAKLHEEYLASIKSSS</sequence>
<evidence type="ECO:0000256" key="8">
    <source>
        <dbReference type="ARBA" id="ARBA00022917"/>
    </source>
</evidence>
<dbReference type="InterPro" id="IPR015803">
    <property type="entry name" value="Cys-tRNA-ligase"/>
</dbReference>
<dbReference type="Gene3D" id="3.40.50.620">
    <property type="entry name" value="HUPs"/>
    <property type="match status" value="1"/>
</dbReference>
<dbReference type="OrthoDB" id="438179at2759"/>
<keyword evidence="9" id="KW-0030">Aminoacyl-tRNA synthetase</keyword>
<evidence type="ECO:0000256" key="1">
    <source>
        <dbReference type="ARBA" id="ARBA00001947"/>
    </source>
</evidence>
<dbReference type="SUPFAM" id="SSF47323">
    <property type="entry name" value="Anticodon-binding domain of a subclass of class I aminoacyl-tRNA synthetases"/>
    <property type="match status" value="1"/>
</dbReference>
<feature type="domain" description="tRNA synthetases class I catalytic" evidence="14">
    <location>
        <begin position="57"/>
        <end position="463"/>
    </location>
</feature>
<evidence type="ECO:0000256" key="9">
    <source>
        <dbReference type="ARBA" id="ARBA00023146"/>
    </source>
</evidence>
<dbReference type="AlphaFoldDB" id="A0A9C6XBM2"/>
<dbReference type="NCBIfam" id="TIGR00435">
    <property type="entry name" value="cysS"/>
    <property type="match status" value="1"/>
</dbReference>
<dbReference type="InterPro" id="IPR009080">
    <property type="entry name" value="tRNAsynth_Ia_anticodon-bd"/>
</dbReference>
<protein>
    <recommendedName>
        <fullName evidence="11">Cysteine--tRNA ligase, cytoplasmic</fullName>
        <ecNumber evidence="2">6.1.1.16</ecNumber>
    </recommendedName>
    <alternativeName>
        <fullName evidence="10">Cysteinyl-tRNA synthetase</fullName>
    </alternativeName>
</protein>
<dbReference type="InterPro" id="IPR032678">
    <property type="entry name" value="tRNA-synt_1_cat_dom"/>
</dbReference>
<keyword evidence="15" id="KW-1185">Reference proteome</keyword>
<evidence type="ECO:0000313" key="16">
    <source>
        <dbReference type="RefSeq" id="XP_052133291.1"/>
    </source>
</evidence>
<evidence type="ECO:0000313" key="15">
    <source>
        <dbReference type="Proteomes" id="UP000504606"/>
    </source>
</evidence>
<evidence type="ECO:0000256" key="10">
    <source>
        <dbReference type="ARBA" id="ARBA00031499"/>
    </source>
</evidence>
<dbReference type="GeneID" id="113210797"/>
<feature type="region of interest" description="Disordered" evidence="13">
    <location>
        <begin position="696"/>
        <end position="742"/>
    </location>
</feature>
<proteinExistence type="inferred from homology"/>
<evidence type="ECO:0000256" key="6">
    <source>
        <dbReference type="ARBA" id="ARBA00022833"/>
    </source>
</evidence>
<dbReference type="Pfam" id="PF01406">
    <property type="entry name" value="tRNA-synt_1e"/>
    <property type="match status" value="1"/>
</dbReference>
<dbReference type="GO" id="GO:0005737">
    <property type="term" value="C:cytoplasm"/>
    <property type="evidence" value="ECO:0007669"/>
    <property type="project" value="TreeGrafter"/>
</dbReference>
<keyword evidence="8" id="KW-0648">Protein biosynthesis</keyword>
<dbReference type="HAMAP" id="MF_00041">
    <property type="entry name" value="Cys_tRNA_synth"/>
    <property type="match status" value="1"/>
</dbReference>
<keyword evidence="5" id="KW-0547">Nucleotide-binding</keyword>
<dbReference type="GO" id="GO:0006423">
    <property type="term" value="P:cysteinyl-tRNA aminoacylation"/>
    <property type="evidence" value="ECO:0007669"/>
    <property type="project" value="InterPro"/>
</dbReference>
<accession>A0A9C6XBM2</accession>
<keyword evidence="12" id="KW-0175">Coiled coil</keyword>
<dbReference type="RefSeq" id="XP_052133291.1">
    <property type="nucleotide sequence ID" value="XM_052277331.1"/>
</dbReference>
<dbReference type="PANTHER" id="PTHR10890">
    <property type="entry name" value="CYSTEINYL-TRNA SYNTHETASE"/>
    <property type="match status" value="1"/>
</dbReference>
<keyword evidence="3 16" id="KW-0436">Ligase</keyword>
<dbReference type="PANTHER" id="PTHR10890:SF3">
    <property type="entry name" value="CYSTEINE--TRNA LIGASE, CYTOPLASMIC"/>
    <property type="match status" value="1"/>
</dbReference>
<keyword evidence="4" id="KW-0479">Metal-binding</keyword>
<dbReference type="Proteomes" id="UP000504606">
    <property type="component" value="Unplaced"/>
</dbReference>
<dbReference type="SUPFAM" id="SSF52374">
    <property type="entry name" value="Nucleotidylyl transferase"/>
    <property type="match status" value="1"/>
</dbReference>
<dbReference type="PRINTS" id="PR00983">
    <property type="entry name" value="TRNASYNTHCYS"/>
</dbReference>
<evidence type="ECO:0000256" key="12">
    <source>
        <dbReference type="SAM" id="Coils"/>
    </source>
</evidence>
<evidence type="ECO:0000256" key="2">
    <source>
        <dbReference type="ARBA" id="ARBA00012832"/>
    </source>
</evidence>
<evidence type="ECO:0000256" key="5">
    <source>
        <dbReference type="ARBA" id="ARBA00022741"/>
    </source>
</evidence>
<dbReference type="CTD" id="36784"/>